<evidence type="ECO:0000256" key="2">
    <source>
        <dbReference type="ARBA" id="ARBA00023315"/>
    </source>
</evidence>
<dbReference type="EMBL" id="MCFI01000007">
    <property type="protein sequence ID" value="ORY83823.1"/>
    <property type="molecule type" value="Genomic_DNA"/>
</dbReference>
<sequence length="157" mass="17418">MTVSVRECSLQPSVRRATVNDAFILHEHCARLARYHNAEEDFHLSLSALRTALTKGPCYALLALDEEGRPAGSAIYSSTFSTWSGKSNLFLEHLFVDPAFRGQGHGKTLLAQLRRLAGTGRIEWSVQASNVKSIQFYESAGAHVHDGWLEMRMEGAQ</sequence>
<evidence type="ECO:0000256" key="1">
    <source>
        <dbReference type="ARBA" id="ARBA00022679"/>
    </source>
</evidence>
<dbReference type="GeneID" id="63784263"/>
<dbReference type="PROSITE" id="PS51186">
    <property type="entry name" value="GNAT"/>
    <property type="match status" value="1"/>
</dbReference>
<dbReference type="PANTHER" id="PTHR10545">
    <property type="entry name" value="DIAMINE N-ACETYLTRANSFERASE"/>
    <property type="match status" value="1"/>
</dbReference>
<gene>
    <name evidence="4" type="ORF">BCR37DRAFT_346120</name>
</gene>
<keyword evidence="2" id="KW-0012">Acyltransferase</keyword>
<dbReference type="RefSeq" id="XP_040726118.1">
    <property type="nucleotide sequence ID" value="XM_040867664.1"/>
</dbReference>
<dbReference type="Proteomes" id="UP000193685">
    <property type="component" value="Unassembled WGS sequence"/>
</dbReference>
<keyword evidence="5" id="KW-1185">Reference proteome</keyword>
<comment type="caution">
    <text evidence="4">The sequence shown here is derived from an EMBL/GenBank/DDBJ whole genome shotgun (WGS) entry which is preliminary data.</text>
</comment>
<dbReference type="Gene3D" id="3.40.630.30">
    <property type="match status" value="1"/>
</dbReference>
<dbReference type="InterPro" id="IPR016181">
    <property type="entry name" value="Acyl_CoA_acyltransferase"/>
</dbReference>
<evidence type="ECO:0000259" key="3">
    <source>
        <dbReference type="PROSITE" id="PS51186"/>
    </source>
</evidence>
<evidence type="ECO:0000313" key="5">
    <source>
        <dbReference type="Proteomes" id="UP000193685"/>
    </source>
</evidence>
<name>A0A1Y2FIS0_PROLT</name>
<dbReference type="STRING" id="56484.A0A1Y2FIS0"/>
<dbReference type="PANTHER" id="PTHR10545:SF29">
    <property type="entry name" value="GH14572P-RELATED"/>
    <property type="match status" value="1"/>
</dbReference>
<keyword evidence="1 4" id="KW-0808">Transferase</keyword>
<protein>
    <submittedName>
        <fullName evidence="4">N-acetyltransferase GCN5</fullName>
    </submittedName>
</protein>
<proteinExistence type="predicted"/>
<evidence type="ECO:0000313" key="4">
    <source>
        <dbReference type="EMBL" id="ORY83823.1"/>
    </source>
</evidence>
<dbReference type="CDD" id="cd04301">
    <property type="entry name" value="NAT_SF"/>
    <property type="match status" value="1"/>
</dbReference>
<feature type="domain" description="N-acetyltransferase" evidence="3">
    <location>
        <begin position="12"/>
        <end position="157"/>
    </location>
</feature>
<dbReference type="OrthoDB" id="7305308at2759"/>
<dbReference type="Pfam" id="PF00583">
    <property type="entry name" value="Acetyltransf_1"/>
    <property type="match status" value="1"/>
</dbReference>
<dbReference type="GO" id="GO:0008080">
    <property type="term" value="F:N-acetyltransferase activity"/>
    <property type="evidence" value="ECO:0007669"/>
    <property type="project" value="TreeGrafter"/>
</dbReference>
<accession>A0A1Y2FIS0</accession>
<reference evidence="4 5" key="1">
    <citation type="submission" date="2016-07" db="EMBL/GenBank/DDBJ databases">
        <title>Pervasive Adenine N6-methylation of Active Genes in Fungi.</title>
        <authorList>
            <consortium name="DOE Joint Genome Institute"/>
            <person name="Mondo S.J."/>
            <person name="Dannebaum R.O."/>
            <person name="Kuo R.C."/>
            <person name="Labutti K."/>
            <person name="Haridas S."/>
            <person name="Kuo A."/>
            <person name="Salamov A."/>
            <person name="Ahrendt S.R."/>
            <person name="Lipzen A."/>
            <person name="Sullivan W."/>
            <person name="Andreopoulos W.B."/>
            <person name="Clum A."/>
            <person name="Lindquist E."/>
            <person name="Daum C."/>
            <person name="Ramamoorthy G.K."/>
            <person name="Gryganskyi A."/>
            <person name="Culley D."/>
            <person name="Magnuson J.K."/>
            <person name="James T.Y."/>
            <person name="O'Malley M.A."/>
            <person name="Stajich J.E."/>
            <person name="Spatafora J.W."/>
            <person name="Visel A."/>
            <person name="Grigoriev I.V."/>
        </authorList>
    </citation>
    <scope>NUCLEOTIDE SEQUENCE [LARGE SCALE GENOMIC DNA]</scope>
    <source>
        <strain evidence="4 5">12-1054</strain>
    </source>
</reference>
<dbReference type="AlphaFoldDB" id="A0A1Y2FIS0"/>
<dbReference type="SUPFAM" id="SSF55729">
    <property type="entry name" value="Acyl-CoA N-acyltransferases (Nat)"/>
    <property type="match status" value="1"/>
</dbReference>
<organism evidence="4 5">
    <name type="scientific">Protomyces lactucae-debilis</name>
    <dbReference type="NCBI Taxonomy" id="2754530"/>
    <lineage>
        <taxon>Eukaryota</taxon>
        <taxon>Fungi</taxon>
        <taxon>Dikarya</taxon>
        <taxon>Ascomycota</taxon>
        <taxon>Taphrinomycotina</taxon>
        <taxon>Taphrinomycetes</taxon>
        <taxon>Taphrinales</taxon>
        <taxon>Protomycetaceae</taxon>
        <taxon>Protomyces</taxon>
    </lineage>
</organism>
<dbReference type="InterPro" id="IPR051016">
    <property type="entry name" value="Diverse_Substrate_AcTransf"/>
</dbReference>
<dbReference type="InterPro" id="IPR000182">
    <property type="entry name" value="GNAT_dom"/>
</dbReference>